<sequence length="167" mass="17731">MRRVFSTALVAMCALAIEAASGRDDKKGLPEGAYTIIAIEIGGKPIPKDLLDKATDAERALKITSDTIIATKGGKDDPATYTINSAQMPPQINMTAKRPGSSKDDKMYGIYKLDGDTLTICLVTSDDAKDRPAEFKTAPNSQAVMMTLKRNPTPALAPAPAPAPPKK</sequence>
<reference evidence="3" key="1">
    <citation type="submission" date="2020-05" db="EMBL/GenBank/DDBJ databases">
        <title>Frigoriglobus tundricola gen. nov., sp. nov., a psychrotolerant cellulolytic planctomycete of the family Gemmataceae with two divergent copies of 16S rRNA gene.</title>
        <authorList>
            <person name="Kulichevskaya I.S."/>
            <person name="Ivanova A.A."/>
            <person name="Naumoff D.G."/>
            <person name="Beletsky A.V."/>
            <person name="Rijpstra W.I.C."/>
            <person name="Sinninghe Damste J.S."/>
            <person name="Mardanov A.V."/>
            <person name="Ravin N.V."/>
            <person name="Dedysh S.N."/>
        </authorList>
    </citation>
    <scope>NUCLEOTIDE SEQUENCE [LARGE SCALE GENOMIC DNA]</scope>
    <source>
        <strain evidence="3">PL17</strain>
    </source>
</reference>
<organism evidence="2 3">
    <name type="scientific">Frigoriglobus tundricola</name>
    <dbReference type="NCBI Taxonomy" id="2774151"/>
    <lineage>
        <taxon>Bacteria</taxon>
        <taxon>Pseudomonadati</taxon>
        <taxon>Planctomycetota</taxon>
        <taxon>Planctomycetia</taxon>
        <taxon>Gemmatales</taxon>
        <taxon>Gemmataceae</taxon>
        <taxon>Frigoriglobus</taxon>
    </lineage>
</organism>
<dbReference type="AlphaFoldDB" id="A0A6M5YJY8"/>
<name>A0A6M5YJY8_9BACT</name>
<protein>
    <recommendedName>
        <fullName evidence="4">TIGR03067 domain-containing protein</fullName>
    </recommendedName>
</protein>
<evidence type="ECO:0008006" key="4">
    <source>
        <dbReference type="Google" id="ProtNLM"/>
    </source>
</evidence>
<evidence type="ECO:0000313" key="2">
    <source>
        <dbReference type="EMBL" id="QJW94308.1"/>
    </source>
</evidence>
<evidence type="ECO:0000313" key="3">
    <source>
        <dbReference type="Proteomes" id="UP000503447"/>
    </source>
</evidence>
<feature type="region of interest" description="Disordered" evidence="1">
    <location>
        <begin position="81"/>
        <end position="101"/>
    </location>
</feature>
<proteinExistence type="predicted"/>
<gene>
    <name evidence="2" type="ORF">FTUN_1828</name>
</gene>
<feature type="compositionally biased region" description="Polar residues" evidence="1">
    <location>
        <begin position="81"/>
        <end position="94"/>
    </location>
</feature>
<dbReference type="EMBL" id="CP053452">
    <property type="protein sequence ID" value="QJW94308.1"/>
    <property type="molecule type" value="Genomic_DNA"/>
</dbReference>
<dbReference type="RefSeq" id="WP_171470336.1">
    <property type="nucleotide sequence ID" value="NZ_CP053452.2"/>
</dbReference>
<dbReference type="InterPro" id="IPR017504">
    <property type="entry name" value="CHP03067_Planctomycetes"/>
</dbReference>
<keyword evidence="3" id="KW-1185">Reference proteome</keyword>
<dbReference type="NCBIfam" id="TIGR03067">
    <property type="entry name" value="Planc_TIGR03067"/>
    <property type="match status" value="1"/>
</dbReference>
<dbReference type="Proteomes" id="UP000503447">
    <property type="component" value="Chromosome"/>
</dbReference>
<accession>A0A6M5YJY8</accession>
<evidence type="ECO:0000256" key="1">
    <source>
        <dbReference type="SAM" id="MobiDB-lite"/>
    </source>
</evidence>
<dbReference type="KEGG" id="ftj:FTUN_1828"/>